<name>A0ABD1XYR4_9MARC</name>
<sequence>MSHSPNFDKLDQEASMQNIDRLVEALEMEAKESRMSNAENCFWKRHRLQPLRFISLLLERRHRLQPFRFLSPLLERRH</sequence>
<organism evidence="1 2">
    <name type="scientific">Riccia fluitans</name>
    <dbReference type="NCBI Taxonomy" id="41844"/>
    <lineage>
        <taxon>Eukaryota</taxon>
        <taxon>Viridiplantae</taxon>
        <taxon>Streptophyta</taxon>
        <taxon>Embryophyta</taxon>
        <taxon>Marchantiophyta</taxon>
        <taxon>Marchantiopsida</taxon>
        <taxon>Marchantiidae</taxon>
        <taxon>Marchantiales</taxon>
        <taxon>Ricciaceae</taxon>
        <taxon>Riccia</taxon>
    </lineage>
</organism>
<evidence type="ECO:0000313" key="1">
    <source>
        <dbReference type="EMBL" id="KAL2614100.1"/>
    </source>
</evidence>
<dbReference type="EMBL" id="JBHFFA010000007">
    <property type="protein sequence ID" value="KAL2614100.1"/>
    <property type="molecule type" value="Genomic_DNA"/>
</dbReference>
<gene>
    <name evidence="1" type="ORF">R1flu_025792</name>
</gene>
<protein>
    <submittedName>
        <fullName evidence="1">Uncharacterized protein</fullName>
    </submittedName>
</protein>
<proteinExistence type="predicted"/>
<evidence type="ECO:0000313" key="2">
    <source>
        <dbReference type="Proteomes" id="UP001605036"/>
    </source>
</evidence>
<reference evidence="1 2" key="1">
    <citation type="submission" date="2024-09" db="EMBL/GenBank/DDBJ databases">
        <title>Chromosome-scale assembly of Riccia fluitans.</title>
        <authorList>
            <person name="Paukszto L."/>
            <person name="Sawicki J."/>
            <person name="Karawczyk K."/>
            <person name="Piernik-Szablinska J."/>
            <person name="Szczecinska M."/>
            <person name="Mazdziarz M."/>
        </authorList>
    </citation>
    <scope>NUCLEOTIDE SEQUENCE [LARGE SCALE GENOMIC DNA]</scope>
    <source>
        <strain evidence="1">Rf_01</strain>
        <tissue evidence="1">Aerial parts of the thallus</tissue>
    </source>
</reference>
<accession>A0ABD1XYR4</accession>
<keyword evidence="2" id="KW-1185">Reference proteome</keyword>
<dbReference type="AlphaFoldDB" id="A0ABD1XYR4"/>
<dbReference type="Proteomes" id="UP001605036">
    <property type="component" value="Unassembled WGS sequence"/>
</dbReference>
<comment type="caution">
    <text evidence="1">The sequence shown here is derived from an EMBL/GenBank/DDBJ whole genome shotgun (WGS) entry which is preliminary data.</text>
</comment>